<dbReference type="Pfam" id="PF25539">
    <property type="entry name" value="Bestrophin_2"/>
    <property type="match status" value="1"/>
</dbReference>
<evidence type="ECO:0000256" key="3">
    <source>
        <dbReference type="ARBA" id="ARBA00022475"/>
    </source>
</evidence>
<feature type="transmembrane region" description="Helical" evidence="9">
    <location>
        <begin position="226"/>
        <end position="244"/>
    </location>
</feature>
<dbReference type="Proteomes" id="UP000031408">
    <property type="component" value="Unassembled WGS sequence"/>
</dbReference>
<evidence type="ECO:0000256" key="5">
    <source>
        <dbReference type="ARBA" id="ARBA00022989"/>
    </source>
</evidence>
<reference evidence="10 11" key="1">
    <citation type="submission" date="2014-11" db="EMBL/GenBank/DDBJ databases">
        <title>Genome sequence of Flavihumibacter solisilvae 3-3.</title>
        <authorList>
            <person name="Zhou G."/>
            <person name="Li M."/>
            <person name="Wang G."/>
        </authorList>
    </citation>
    <scope>NUCLEOTIDE SEQUENCE [LARGE SCALE GENOMIC DNA]</scope>
    <source>
        <strain evidence="10 11">3-3</strain>
    </source>
</reference>
<accession>A0A0C1INV4</accession>
<evidence type="ECO:0000256" key="2">
    <source>
        <dbReference type="ARBA" id="ARBA00022448"/>
    </source>
</evidence>
<keyword evidence="5 9" id="KW-1133">Transmembrane helix</keyword>
<dbReference type="RefSeq" id="WP_039137184.1">
    <property type="nucleotide sequence ID" value="NZ_JSVC01000003.1"/>
</dbReference>
<dbReference type="OrthoDB" id="445589at2"/>
<keyword evidence="7 9" id="KW-0472">Membrane</keyword>
<dbReference type="PANTHER" id="PTHR33281:SF19">
    <property type="entry name" value="VOLTAGE-DEPENDENT ANION CHANNEL-FORMING PROTEIN YNEE"/>
    <property type="match status" value="1"/>
</dbReference>
<dbReference type="GO" id="GO:0005886">
    <property type="term" value="C:plasma membrane"/>
    <property type="evidence" value="ECO:0007669"/>
    <property type="project" value="UniProtKB-SubCell"/>
</dbReference>
<keyword evidence="3" id="KW-1003">Cell membrane</keyword>
<feature type="transmembrane region" description="Helical" evidence="9">
    <location>
        <begin position="264"/>
        <end position="282"/>
    </location>
</feature>
<dbReference type="AlphaFoldDB" id="A0A0C1INV4"/>
<evidence type="ECO:0000256" key="4">
    <source>
        <dbReference type="ARBA" id="ARBA00022692"/>
    </source>
</evidence>
<dbReference type="EMBL" id="JSVC01000003">
    <property type="protein sequence ID" value="KIC95910.1"/>
    <property type="molecule type" value="Genomic_DNA"/>
</dbReference>
<dbReference type="GO" id="GO:0005254">
    <property type="term" value="F:chloride channel activity"/>
    <property type="evidence" value="ECO:0007669"/>
    <property type="project" value="InterPro"/>
</dbReference>
<organism evidence="10 11">
    <name type="scientific">Flavihumibacter solisilvae</name>
    <dbReference type="NCBI Taxonomy" id="1349421"/>
    <lineage>
        <taxon>Bacteria</taxon>
        <taxon>Pseudomonadati</taxon>
        <taxon>Bacteroidota</taxon>
        <taxon>Chitinophagia</taxon>
        <taxon>Chitinophagales</taxon>
        <taxon>Chitinophagaceae</taxon>
        <taxon>Flavihumibacter</taxon>
    </lineage>
</organism>
<dbReference type="STRING" id="1349421.OI18_03225"/>
<evidence type="ECO:0000256" key="7">
    <source>
        <dbReference type="ARBA" id="ARBA00023136"/>
    </source>
</evidence>
<dbReference type="PANTHER" id="PTHR33281">
    <property type="entry name" value="UPF0187 PROTEIN YNEE"/>
    <property type="match status" value="1"/>
</dbReference>
<keyword evidence="2" id="KW-0813">Transport</keyword>
<keyword evidence="4 9" id="KW-0812">Transmembrane</keyword>
<evidence type="ECO:0000256" key="1">
    <source>
        <dbReference type="ARBA" id="ARBA00004651"/>
    </source>
</evidence>
<feature type="transmembrane region" description="Helical" evidence="9">
    <location>
        <begin position="20"/>
        <end position="37"/>
    </location>
</feature>
<evidence type="ECO:0000313" key="10">
    <source>
        <dbReference type="EMBL" id="KIC95910.1"/>
    </source>
</evidence>
<dbReference type="InterPro" id="IPR044669">
    <property type="entry name" value="YneE/VCCN1/2-like"/>
</dbReference>
<feature type="transmembrane region" description="Helical" evidence="9">
    <location>
        <begin position="43"/>
        <end position="62"/>
    </location>
</feature>
<keyword evidence="11" id="KW-1185">Reference proteome</keyword>
<evidence type="ECO:0000256" key="6">
    <source>
        <dbReference type="ARBA" id="ARBA00023065"/>
    </source>
</evidence>
<comment type="similarity">
    <text evidence="8">Belongs to the anion channel-forming bestrophin (TC 1.A.46) family.</text>
</comment>
<gene>
    <name evidence="10" type="ORF">OI18_03225</name>
</gene>
<sequence length="334" mass="38503">MHTGQTYKLRELLLWTRRNIYWLLLTAIIPTILYEGFGLKWLTLPFAVVALLGTATAFMVGFKNASTYGRTWEARQIWGAAMGASKSWAILCRDLIDDSRSRELVYRHLGWMTALRYQLRAERSWEASNKSYFKEYMQYYSIPEKETPLKEELAKYISKGELEMVLSKKNPAYQLLSLQGSALTKLYNDGSLEHFNYLTLHGALREFCEHQGKSERIKNFPYPRQYATINSLLVKLFCILLPFALLGEFNELNDEVTGVLKGHMVWFVVPFSLLLSWIYTSLDQIGESTENPFEGSANDVPISQLSRATEIDIREMLGEREIPEALQPKNNIVL</sequence>
<keyword evidence="6" id="KW-0406">Ion transport</keyword>
<protein>
    <submittedName>
        <fullName evidence="10">Multidrug transporter</fullName>
    </submittedName>
</protein>
<name>A0A0C1INV4_9BACT</name>
<evidence type="ECO:0000256" key="9">
    <source>
        <dbReference type="SAM" id="Phobius"/>
    </source>
</evidence>
<evidence type="ECO:0000313" key="11">
    <source>
        <dbReference type="Proteomes" id="UP000031408"/>
    </source>
</evidence>
<evidence type="ECO:0000256" key="8">
    <source>
        <dbReference type="ARBA" id="ARBA00034708"/>
    </source>
</evidence>
<comment type="caution">
    <text evidence="10">The sequence shown here is derived from an EMBL/GenBank/DDBJ whole genome shotgun (WGS) entry which is preliminary data.</text>
</comment>
<proteinExistence type="inferred from homology"/>
<comment type="subcellular location">
    <subcellularLocation>
        <location evidence="1">Cell membrane</location>
        <topology evidence="1">Multi-pass membrane protein</topology>
    </subcellularLocation>
</comment>